<accession>C6A141</accession>
<keyword evidence="1" id="KW-1133">Transmembrane helix</keyword>
<name>C6A141_THESM</name>
<organism evidence="2 3">
    <name type="scientific">Thermococcus sibiricus (strain DSM 12597 / MM 739)</name>
    <dbReference type="NCBI Taxonomy" id="604354"/>
    <lineage>
        <taxon>Archaea</taxon>
        <taxon>Methanobacteriati</taxon>
        <taxon>Methanobacteriota</taxon>
        <taxon>Thermococci</taxon>
        <taxon>Thermococcales</taxon>
        <taxon>Thermococcaceae</taxon>
        <taxon>Thermococcus</taxon>
    </lineage>
</organism>
<dbReference type="Proteomes" id="UP000009079">
    <property type="component" value="Chromosome"/>
</dbReference>
<evidence type="ECO:0000256" key="1">
    <source>
        <dbReference type="SAM" id="Phobius"/>
    </source>
</evidence>
<evidence type="ECO:0000313" key="3">
    <source>
        <dbReference type="Proteomes" id="UP000009079"/>
    </source>
</evidence>
<keyword evidence="1" id="KW-0812">Transmembrane</keyword>
<dbReference type="Pfam" id="PF01901">
    <property type="entry name" value="O_anti_polymase"/>
    <property type="match status" value="1"/>
</dbReference>
<feature type="transmembrane region" description="Helical" evidence="1">
    <location>
        <begin position="163"/>
        <end position="190"/>
    </location>
</feature>
<proteinExistence type="predicted"/>
<keyword evidence="1" id="KW-0472">Membrane</keyword>
<protein>
    <submittedName>
        <fullName evidence="2">Uncharacterized protein</fullName>
    </submittedName>
</protein>
<dbReference type="STRING" id="604354.TSIB_0269"/>
<reference evidence="2 3" key="1">
    <citation type="journal article" date="2009" name="Appl. Environ. Microbiol.">
        <title>Metabolic versatility and indigenous origin of the archaeon Thermococcus sibiricus, isolated from a siberian oil reservoir, as revealed by genome analysis.</title>
        <authorList>
            <person name="Mardanov A.V."/>
            <person name="Ravin N.V."/>
            <person name="Svetlitchnyi V.A."/>
            <person name="Beletsky A.V."/>
            <person name="Miroshnichenko M.L."/>
            <person name="Bonch-Osmolovskaya E.A."/>
            <person name="Skryabin K.G."/>
        </authorList>
    </citation>
    <scope>NUCLEOTIDE SEQUENCE [LARGE SCALE GENOMIC DNA]</scope>
    <source>
        <strain evidence="3">DSM 12597 / MM 739</strain>
    </source>
</reference>
<dbReference type="EMBL" id="CP001463">
    <property type="protein sequence ID" value="ACS89336.1"/>
    <property type="molecule type" value="Genomic_DNA"/>
</dbReference>
<dbReference type="KEGG" id="tsi:TSIB_0269"/>
<dbReference type="InterPro" id="IPR002760">
    <property type="entry name" value="O_anti_polymase"/>
</dbReference>
<gene>
    <name evidence="2" type="ordered locus">TSIB_0269</name>
</gene>
<dbReference type="eggNOG" id="arCOG05723">
    <property type="taxonomic scope" value="Archaea"/>
</dbReference>
<dbReference type="AlphaFoldDB" id="C6A141"/>
<dbReference type="HOGENOM" id="CLU_779923_0_0_2"/>
<feature type="transmembrane region" description="Helical" evidence="1">
    <location>
        <begin position="228"/>
        <end position="252"/>
    </location>
</feature>
<feature type="transmembrane region" description="Helical" evidence="1">
    <location>
        <begin position="70"/>
        <end position="94"/>
    </location>
</feature>
<dbReference type="GeneID" id="8095242"/>
<evidence type="ECO:0000313" key="2">
    <source>
        <dbReference type="EMBL" id="ACS89336.1"/>
    </source>
</evidence>
<feature type="transmembrane region" description="Helical" evidence="1">
    <location>
        <begin position="314"/>
        <end position="338"/>
    </location>
</feature>
<dbReference type="RefSeq" id="WP_015848556.1">
    <property type="nucleotide sequence ID" value="NC_012883.1"/>
</dbReference>
<dbReference type="OrthoDB" id="102256at2157"/>
<keyword evidence="3" id="KW-1185">Reference proteome</keyword>
<sequence length="347" mass="39802">MKGLKLFTFAFFTYLFLMVCANILLKDRLYAVALPSHKIMSALIIALIFWGVLVLGYLKPIQFPEWVYWLLIFILSFALPIYGQLAVLVMFLLSREYNAFEKYAKFVLLGSILSILVLYSFEGIPFFQWGLRFKLVKPLVFLAFLSGISLTYCRLNWKPKILALLILEVLFFLGTFRSLMLLVFLFYILPYYYENKLAFKQVLVAVPIFLVVIYLSGNLESLLVRVGFTFLVFHNIVSVSLPLGFFHGRLLLHSDPRWRVAFMFTLNSRYTYFLFGQPIADFGVLGIIETYLIGSLLKLSEADERTASVVLATLIYALESGIDAFVLSVLLLFGGVLVMHRKAKIQI</sequence>
<feature type="transmembrane region" description="Helical" evidence="1">
    <location>
        <begin position="139"/>
        <end position="157"/>
    </location>
</feature>
<feature type="transmembrane region" description="Helical" evidence="1">
    <location>
        <begin position="197"/>
        <end position="216"/>
    </location>
</feature>
<feature type="transmembrane region" description="Helical" evidence="1">
    <location>
        <begin position="37"/>
        <end position="58"/>
    </location>
</feature>
<feature type="transmembrane region" description="Helical" evidence="1">
    <location>
        <begin position="106"/>
        <end position="127"/>
    </location>
</feature>
<feature type="transmembrane region" description="Helical" evidence="1">
    <location>
        <begin position="272"/>
        <end position="294"/>
    </location>
</feature>